<dbReference type="AlphaFoldDB" id="A0A672P0Y0"/>
<dbReference type="PANTHER" id="PTHR43818">
    <property type="entry name" value="BCDNA.GH03377"/>
    <property type="match status" value="1"/>
</dbReference>
<name>A0A672P0Y0_SINGR</name>
<organism evidence="8 9">
    <name type="scientific">Sinocyclocheilus grahami</name>
    <name type="common">Dianchi golden-line fish</name>
    <name type="synonym">Barbus grahami</name>
    <dbReference type="NCBI Taxonomy" id="75366"/>
    <lineage>
        <taxon>Eukaryota</taxon>
        <taxon>Metazoa</taxon>
        <taxon>Chordata</taxon>
        <taxon>Craniata</taxon>
        <taxon>Vertebrata</taxon>
        <taxon>Euteleostomi</taxon>
        <taxon>Actinopterygii</taxon>
        <taxon>Neopterygii</taxon>
        <taxon>Teleostei</taxon>
        <taxon>Ostariophysi</taxon>
        <taxon>Cypriniformes</taxon>
        <taxon>Cyprinidae</taxon>
        <taxon>Cyprininae</taxon>
        <taxon>Sinocyclocheilus</taxon>
    </lineage>
</organism>
<evidence type="ECO:0000256" key="4">
    <source>
        <dbReference type="ARBA" id="ARBA00023002"/>
    </source>
</evidence>
<accession>A0A672P0Y0</accession>
<proteinExistence type="predicted"/>
<keyword evidence="4" id="KW-0560">Oxidoreductase</keyword>
<keyword evidence="3" id="KW-0272">Extracellular matrix</keyword>
<sequence length="106" mass="11768">MSSVRIMLPGVGVFGTGQTVRTLVPLLQKEGFPVQAVWGRTQEEAESLASELDIPFSTNKTDDVLLHPEVHLVCILTPPPHTRQIAVKFWSSLYTGNHFLLFSHSL</sequence>
<dbReference type="OMA" id="HQDVYLV"/>
<dbReference type="PANTHER" id="PTHR43818:SF8">
    <property type="entry name" value="GLUCOSE-FRUCTOSE OXIDOREDUCTASE DOMAIN-CONTAINING PROTEIN 2"/>
    <property type="match status" value="1"/>
</dbReference>
<dbReference type="InterPro" id="IPR050463">
    <property type="entry name" value="Gfo/Idh/MocA_oxidrdct_glycsds"/>
</dbReference>
<evidence type="ECO:0000313" key="8">
    <source>
        <dbReference type="Ensembl" id="ENSSGRP00000056885.1"/>
    </source>
</evidence>
<protein>
    <recommendedName>
        <fullName evidence="6">Glucose-fructose oxidoreductase domain-containing protein 2</fullName>
    </recommendedName>
</protein>
<dbReference type="GO" id="GO:0000166">
    <property type="term" value="F:nucleotide binding"/>
    <property type="evidence" value="ECO:0007669"/>
    <property type="project" value="InterPro"/>
</dbReference>
<dbReference type="SUPFAM" id="SSF51735">
    <property type="entry name" value="NAD(P)-binding Rossmann-fold domains"/>
    <property type="match status" value="1"/>
</dbReference>
<dbReference type="Gene3D" id="3.40.50.720">
    <property type="entry name" value="NAD(P)-binding Rossmann-like Domain"/>
    <property type="match status" value="1"/>
</dbReference>
<comment type="function">
    <text evidence="5">Promotes matrix assembly.</text>
</comment>
<reference evidence="8" key="1">
    <citation type="submission" date="2025-08" db="UniProtKB">
        <authorList>
            <consortium name="Ensembl"/>
        </authorList>
    </citation>
    <scope>IDENTIFICATION</scope>
</reference>
<evidence type="ECO:0000256" key="3">
    <source>
        <dbReference type="ARBA" id="ARBA00022530"/>
    </source>
</evidence>
<dbReference type="InParanoid" id="A0A672P0Y0"/>
<evidence type="ECO:0000256" key="6">
    <source>
        <dbReference type="ARBA" id="ARBA00040293"/>
    </source>
</evidence>
<evidence type="ECO:0000256" key="2">
    <source>
        <dbReference type="ARBA" id="ARBA00022525"/>
    </source>
</evidence>
<dbReference type="Ensembl" id="ENSSGRT00000060724.1">
    <property type="protein sequence ID" value="ENSSGRP00000056885.1"/>
    <property type="gene ID" value="ENSSGRG00000029753.1"/>
</dbReference>
<dbReference type="InterPro" id="IPR036291">
    <property type="entry name" value="NAD(P)-bd_dom_sf"/>
</dbReference>
<keyword evidence="9" id="KW-1185">Reference proteome</keyword>
<dbReference type="Proteomes" id="UP000472262">
    <property type="component" value="Unassembled WGS sequence"/>
</dbReference>
<keyword evidence="2" id="KW-0964">Secreted</keyword>
<comment type="subcellular location">
    <subcellularLocation>
        <location evidence="1">Secreted</location>
        <location evidence="1">Extracellular space</location>
        <location evidence="1">Extracellular matrix</location>
    </subcellularLocation>
</comment>
<feature type="domain" description="Gfo/Idh/MocA-like oxidoreductase N-terminal" evidence="7">
    <location>
        <begin position="11"/>
        <end position="89"/>
    </location>
</feature>
<evidence type="ECO:0000313" key="9">
    <source>
        <dbReference type="Proteomes" id="UP000472262"/>
    </source>
</evidence>
<evidence type="ECO:0000256" key="5">
    <source>
        <dbReference type="ARBA" id="ARBA00037474"/>
    </source>
</evidence>
<dbReference type="GO" id="GO:0016491">
    <property type="term" value="F:oxidoreductase activity"/>
    <property type="evidence" value="ECO:0007669"/>
    <property type="project" value="UniProtKB-KW"/>
</dbReference>
<evidence type="ECO:0000256" key="1">
    <source>
        <dbReference type="ARBA" id="ARBA00004498"/>
    </source>
</evidence>
<dbReference type="InterPro" id="IPR000683">
    <property type="entry name" value="Gfo/Idh/MocA-like_OxRdtase_N"/>
</dbReference>
<dbReference type="Pfam" id="PF01408">
    <property type="entry name" value="GFO_IDH_MocA"/>
    <property type="match status" value="1"/>
</dbReference>
<reference evidence="8" key="2">
    <citation type="submission" date="2025-09" db="UniProtKB">
        <authorList>
            <consortium name="Ensembl"/>
        </authorList>
    </citation>
    <scope>IDENTIFICATION</scope>
</reference>
<evidence type="ECO:0000259" key="7">
    <source>
        <dbReference type="Pfam" id="PF01408"/>
    </source>
</evidence>